<accession>A0A8J2LPZ6</accession>
<dbReference type="SMART" id="SM00642">
    <property type="entry name" value="Aamy"/>
    <property type="match status" value="1"/>
</dbReference>
<name>A0A8J2LPZ6_9HEXA</name>
<proteinExistence type="predicted"/>
<dbReference type="InterPro" id="IPR006047">
    <property type="entry name" value="GH13_cat_dom"/>
</dbReference>
<dbReference type="PANTHER" id="PTHR10357:SF179">
    <property type="entry name" value="NEUTRAL AND BASIC AMINO ACID TRANSPORT PROTEIN RBAT"/>
    <property type="match status" value="1"/>
</dbReference>
<feature type="domain" description="Glycosyl hydrolase family 13 catalytic" evidence="1">
    <location>
        <begin position="1"/>
        <end position="278"/>
    </location>
</feature>
<evidence type="ECO:0000313" key="2">
    <source>
        <dbReference type="EMBL" id="CAG7836649.1"/>
    </source>
</evidence>
<evidence type="ECO:0000259" key="1">
    <source>
        <dbReference type="SMART" id="SM00642"/>
    </source>
</evidence>
<organism evidence="2 3">
    <name type="scientific">Allacma fusca</name>
    <dbReference type="NCBI Taxonomy" id="39272"/>
    <lineage>
        <taxon>Eukaryota</taxon>
        <taxon>Metazoa</taxon>
        <taxon>Ecdysozoa</taxon>
        <taxon>Arthropoda</taxon>
        <taxon>Hexapoda</taxon>
        <taxon>Collembola</taxon>
        <taxon>Symphypleona</taxon>
        <taxon>Sminthuridae</taxon>
        <taxon>Allacma</taxon>
    </lineage>
</organism>
<gene>
    <name evidence="2" type="ORF">AFUS01_LOCUS45877</name>
</gene>
<dbReference type="EMBL" id="CAJVCH010571114">
    <property type="protein sequence ID" value="CAG7836649.1"/>
    <property type="molecule type" value="Genomic_DNA"/>
</dbReference>
<dbReference type="GO" id="GO:0005975">
    <property type="term" value="P:carbohydrate metabolic process"/>
    <property type="evidence" value="ECO:0007669"/>
    <property type="project" value="InterPro"/>
</dbReference>
<protein>
    <recommendedName>
        <fullName evidence="1">Glycosyl hydrolase family 13 catalytic domain-containing protein</fullName>
    </recommendedName>
</protein>
<keyword evidence="3" id="KW-1185">Reference proteome</keyword>
<comment type="caution">
    <text evidence="2">The sequence shown here is derived from an EMBL/GenBank/DDBJ whole genome shotgun (WGS) entry which is preliminary data.</text>
</comment>
<sequence length="295" mass="33586">SFKDSDGDGVGDIKGITSKLDYFVDLGIDAIWISPMYSSPMKDFGYDISNFTNIDPIFGTLEDFYEMATEFKKRDIKLIMDIVPNHSSDLHEWFVKSVQRIEPYTNYYVWKNATGFDEEGKPLPPNNWVSVFGADVRQLLDIYSKVDGKLRCMMVESSVSDDYIMQYYGTRDKPVAHFPFNFHLLSVRPDHNARQVLEAINIWYDLLPEGQWATFLLGNHDQKRAPTRWSEVLAFTRILENSNALGYLVLVNLSDDVVNVDASTFDRVPAIGSVINTQTVELGARNSVIIAFPPL</sequence>
<feature type="non-terminal residue" evidence="2">
    <location>
        <position position="1"/>
    </location>
</feature>
<dbReference type="AlphaFoldDB" id="A0A8J2LPZ6"/>
<evidence type="ECO:0000313" key="3">
    <source>
        <dbReference type="Proteomes" id="UP000708208"/>
    </source>
</evidence>
<dbReference type="Pfam" id="PF00128">
    <property type="entry name" value="Alpha-amylase"/>
    <property type="match status" value="2"/>
</dbReference>
<dbReference type="OrthoDB" id="1740265at2759"/>
<dbReference type="PANTHER" id="PTHR10357">
    <property type="entry name" value="ALPHA-AMYLASE FAMILY MEMBER"/>
    <property type="match status" value="1"/>
</dbReference>
<reference evidence="2" key="1">
    <citation type="submission" date="2021-06" db="EMBL/GenBank/DDBJ databases">
        <authorList>
            <person name="Hodson N. C."/>
            <person name="Mongue J. A."/>
            <person name="Jaron S. K."/>
        </authorList>
    </citation>
    <scope>NUCLEOTIDE SEQUENCE</scope>
</reference>
<dbReference type="Proteomes" id="UP000708208">
    <property type="component" value="Unassembled WGS sequence"/>
</dbReference>